<feature type="region of interest" description="Disordered" evidence="1">
    <location>
        <begin position="36"/>
        <end position="67"/>
    </location>
</feature>
<name>A0A0A9DGM2_ARUDO</name>
<organism evidence="2">
    <name type="scientific">Arundo donax</name>
    <name type="common">Giant reed</name>
    <name type="synonym">Donax arundinaceus</name>
    <dbReference type="NCBI Taxonomy" id="35708"/>
    <lineage>
        <taxon>Eukaryota</taxon>
        <taxon>Viridiplantae</taxon>
        <taxon>Streptophyta</taxon>
        <taxon>Embryophyta</taxon>
        <taxon>Tracheophyta</taxon>
        <taxon>Spermatophyta</taxon>
        <taxon>Magnoliopsida</taxon>
        <taxon>Liliopsida</taxon>
        <taxon>Poales</taxon>
        <taxon>Poaceae</taxon>
        <taxon>PACMAD clade</taxon>
        <taxon>Arundinoideae</taxon>
        <taxon>Arundineae</taxon>
        <taxon>Arundo</taxon>
    </lineage>
</organism>
<reference evidence="2" key="2">
    <citation type="journal article" date="2015" name="Data Brief">
        <title>Shoot transcriptome of the giant reed, Arundo donax.</title>
        <authorList>
            <person name="Barrero R.A."/>
            <person name="Guerrero F.D."/>
            <person name="Moolhuijzen P."/>
            <person name="Goolsby J.A."/>
            <person name="Tidwell J."/>
            <person name="Bellgard S.E."/>
            <person name="Bellgard M.I."/>
        </authorList>
    </citation>
    <scope>NUCLEOTIDE SEQUENCE</scope>
    <source>
        <tissue evidence="2">Shoot tissue taken approximately 20 cm above the soil surface</tissue>
    </source>
</reference>
<feature type="compositionally biased region" description="Polar residues" evidence="1">
    <location>
        <begin position="57"/>
        <end position="67"/>
    </location>
</feature>
<dbReference type="AlphaFoldDB" id="A0A0A9DGM2"/>
<sequence>MELELSLVPMELPEQGLGDLLADQLFGLTRITAPRFQMEDHPKLDDADPDEWLKGVSNPSPLPETSG</sequence>
<feature type="compositionally biased region" description="Basic and acidic residues" evidence="1">
    <location>
        <begin position="37"/>
        <end position="46"/>
    </location>
</feature>
<accession>A0A0A9DGM2</accession>
<dbReference type="EMBL" id="GBRH01212057">
    <property type="protein sequence ID" value="JAD85838.1"/>
    <property type="molecule type" value="Transcribed_RNA"/>
</dbReference>
<evidence type="ECO:0000313" key="2">
    <source>
        <dbReference type="EMBL" id="JAD85838.1"/>
    </source>
</evidence>
<proteinExistence type="predicted"/>
<evidence type="ECO:0000256" key="1">
    <source>
        <dbReference type="SAM" id="MobiDB-lite"/>
    </source>
</evidence>
<reference evidence="2" key="1">
    <citation type="submission" date="2014-09" db="EMBL/GenBank/DDBJ databases">
        <authorList>
            <person name="Magalhaes I.L.F."/>
            <person name="Oliveira U."/>
            <person name="Santos F.R."/>
            <person name="Vidigal T.H.D.A."/>
            <person name="Brescovit A.D."/>
            <person name="Santos A.J."/>
        </authorList>
    </citation>
    <scope>NUCLEOTIDE SEQUENCE</scope>
    <source>
        <tissue evidence="2">Shoot tissue taken approximately 20 cm above the soil surface</tissue>
    </source>
</reference>
<protein>
    <submittedName>
        <fullName evidence="2">Uncharacterized protein</fullName>
    </submittedName>
</protein>